<organism evidence="3 4">
    <name type="scientific">Arenicella chitinivorans</name>
    <dbReference type="NCBI Taxonomy" id="1329800"/>
    <lineage>
        <taxon>Bacteria</taxon>
        <taxon>Pseudomonadati</taxon>
        <taxon>Pseudomonadota</taxon>
        <taxon>Gammaproteobacteria</taxon>
        <taxon>Arenicellales</taxon>
        <taxon>Arenicellaceae</taxon>
        <taxon>Arenicella</taxon>
    </lineage>
</organism>
<reference evidence="3" key="1">
    <citation type="journal article" date="2014" name="Int. J. Syst. Evol. Microbiol.">
        <title>Complete genome sequence of Corynebacterium casei LMG S-19264T (=DSM 44701T), isolated from a smear-ripened cheese.</title>
        <authorList>
            <consortium name="US DOE Joint Genome Institute (JGI-PGF)"/>
            <person name="Walter F."/>
            <person name="Albersmeier A."/>
            <person name="Kalinowski J."/>
            <person name="Ruckert C."/>
        </authorList>
    </citation>
    <scope>NUCLEOTIDE SEQUENCE</scope>
    <source>
        <strain evidence="3">KCTC 12711</strain>
    </source>
</reference>
<gene>
    <name evidence="3" type="ORF">GCM10008090_08890</name>
</gene>
<dbReference type="Gene3D" id="3.10.129.10">
    <property type="entry name" value="Hotdog Thioesterase"/>
    <property type="match status" value="1"/>
</dbReference>
<keyword evidence="2" id="KW-0378">Hydrolase</keyword>
<evidence type="ECO:0000313" key="4">
    <source>
        <dbReference type="Proteomes" id="UP000614811"/>
    </source>
</evidence>
<comment type="caution">
    <text evidence="3">The sequence shown here is derived from an EMBL/GenBank/DDBJ whole genome shotgun (WGS) entry which is preliminary data.</text>
</comment>
<dbReference type="InterPro" id="IPR029069">
    <property type="entry name" value="HotDog_dom_sf"/>
</dbReference>
<dbReference type="AlphaFoldDB" id="A0A918RLK2"/>
<dbReference type="EMBL" id="BMXA01000001">
    <property type="protein sequence ID" value="GHA01899.1"/>
    <property type="molecule type" value="Genomic_DNA"/>
</dbReference>
<evidence type="ECO:0008006" key="5">
    <source>
        <dbReference type="Google" id="ProtNLM"/>
    </source>
</evidence>
<dbReference type="GO" id="GO:0047617">
    <property type="term" value="F:fatty acyl-CoA hydrolase activity"/>
    <property type="evidence" value="ECO:0007669"/>
    <property type="project" value="TreeGrafter"/>
</dbReference>
<dbReference type="SUPFAM" id="SSF54637">
    <property type="entry name" value="Thioesterase/thiol ester dehydrase-isomerase"/>
    <property type="match status" value="1"/>
</dbReference>
<protein>
    <recommendedName>
        <fullName evidence="5">Thioesterase</fullName>
    </recommendedName>
</protein>
<evidence type="ECO:0000256" key="2">
    <source>
        <dbReference type="ARBA" id="ARBA00022801"/>
    </source>
</evidence>
<proteinExistence type="inferred from homology"/>
<accession>A0A918RLK2</accession>
<sequence length="140" mass="15637">MSSQRDQYAYFAPITTRWHDNDIYGHVNNVVYYSYFDSVANRFLIEQGGLDIHQADIVGFVVNSTCHYHSPVAYPEPLEGGFKVNKLGNSSVEYGLAIFQQNADMASASGSFTHVFVDRHTGKSVSIPKSIRQALESAIR</sequence>
<dbReference type="PANTHER" id="PTHR31793:SF27">
    <property type="entry name" value="NOVEL THIOESTERASE SUPERFAMILY DOMAIN AND SAPOSIN A-TYPE DOMAIN CONTAINING PROTEIN (0610012H03RIK)"/>
    <property type="match status" value="1"/>
</dbReference>
<evidence type="ECO:0000313" key="3">
    <source>
        <dbReference type="EMBL" id="GHA01899.1"/>
    </source>
</evidence>
<dbReference type="CDD" id="cd00586">
    <property type="entry name" value="4HBT"/>
    <property type="match status" value="1"/>
</dbReference>
<dbReference type="RefSeq" id="WP_189398783.1">
    <property type="nucleotide sequence ID" value="NZ_BMXA01000001.1"/>
</dbReference>
<comment type="similarity">
    <text evidence="1">Belongs to the 4-hydroxybenzoyl-CoA thioesterase family.</text>
</comment>
<dbReference type="InterPro" id="IPR050563">
    <property type="entry name" value="4-hydroxybenzoyl-CoA_TE"/>
</dbReference>
<name>A0A918RLK2_9GAMM</name>
<dbReference type="Proteomes" id="UP000614811">
    <property type="component" value="Unassembled WGS sequence"/>
</dbReference>
<dbReference type="Pfam" id="PF13279">
    <property type="entry name" value="4HBT_2"/>
    <property type="match status" value="1"/>
</dbReference>
<dbReference type="PANTHER" id="PTHR31793">
    <property type="entry name" value="4-HYDROXYBENZOYL-COA THIOESTERASE FAMILY MEMBER"/>
    <property type="match status" value="1"/>
</dbReference>
<keyword evidence="4" id="KW-1185">Reference proteome</keyword>
<reference evidence="3" key="2">
    <citation type="submission" date="2020-09" db="EMBL/GenBank/DDBJ databases">
        <authorList>
            <person name="Sun Q."/>
            <person name="Kim S."/>
        </authorList>
    </citation>
    <scope>NUCLEOTIDE SEQUENCE</scope>
    <source>
        <strain evidence="3">KCTC 12711</strain>
    </source>
</reference>
<evidence type="ECO:0000256" key="1">
    <source>
        <dbReference type="ARBA" id="ARBA00005953"/>
    </source>
</evidence>